<evidence type="ECO:0000256" key="1">
    <source>
        <dbReference type="ARBA" id="ARBA00022614"/>
    </source>
</evidence>
<dbReference type="SMART" id="SM00494">
    <property type="entry name" value="ChtBD2"/>
    <property type="match status" value="1"/>
</dbReference>
<gene>
    <name evidence="6" type="ORF">DGAL_LOCUS1582</name>
</gene>
<accession>A0A8J2RHC8</accession>
<dbReference type="InterPro" id="IPR052286">
    <property type="entry name" value="Wnt_signaling_inhibitor"/>
</dbReference>
<evidence type="ECO:0000313" key="7">
    <source>
        <dbReference type="Proteomes" id="UP000789390"/>
    </source>
</evidence>
<protein>
    <recommendedName>
        <fullName evidence="5">Chitin-binding type-2 domain-containing protein</fullName>
    </recommendedName>
</protein>
<dbReference type="Proteomes" id="UP000789390">
    <property type="component" value="Unassembled WGS sequence"/>
</dbReference>
<name>A0A8J2RHC8_9CRUS</name>
<feature type="chain" id="PRO_5035310051" description="Chitin-binding type-2 domain-containing protein" evidence="4">
    <location>
        <begin position="24"/>
        <end position="439"/>
    </location>
</feature>
<dbReference type="AlphaFoldDB" id="A0A8J2RHC8"/>
<dbReference type="InterPro" id="IPR032675">
    <property type="entry name" value="LRR_dom_sf"/>
</dbReference>
<dbReference type="PANTHER" id="PTHR24364:SF18">
    <property type="entry name" value="LP06937P"/>
    <property type="match status" value="1"/>
</dbReference>
<dbReference type="InterPro" id="IPR036508">
    <property type="entry name" value="Chitin-bd_dom_sf"/>
</dbReference>
<dbReference type="PANTHER" id="PTHR24364">
    <property type="entry name" value="LP06937P"/>
    <property type="match status" value="1"/>
</dbReference>
<organism evidence="6 7">
    <name type="scientific">Daphnia galeata</name>
    <dbReference type="NCBI Taxonomy" id="27404"/>
    <lineage>
        <taxon>Eukaryota</taxon>
        <taxon>Metazoa</taxon>
        <taxon>Ecdysozoa</taxon>
        <taxon>Arthropoda</taxon>
        <taxon>Crustacea</taxon>
        <taxon>Branchiopoda</taxon>
        <taxon>Diplostraca</taxon>
        <taxon>Cladocera</taxon>
        <taxon>Anomopoda</taxon>
        <taxon>Daphniidae</taxon>
        <taxon>Daphnia</taxon>
    </lineage>
</organism>
<keyword evidence="1" id="KW-0433">Leucine-rich repeat</keyword>
<keyword evidence="2 4" id="KW-0732">Signal</keyword>
<evidence type="ECO:0000313" key="6">
    <source>
        <dbReference type="EMBL" id="CAH0099443.1"/>
    </source>
</evidence>
<dbReference type="EMBL" id="CAKKLH010000019">
    <property type="protein sequence ID" value="CAH0099443.1"/>
    <property type="molecule type" value="Genomic_DNA"/>
</dbReference>
<dbReference type="Pfam" id="PF01607">
    <property type="entry name" value="CBM_14"/>
    <property type="match status" value="1"/>
</dbReference>
<evidence type="ECO:0000256" key="2">
    <source>
        <dbReference type="ARBA" id="ARBA00022729"/>
    </source>
</evidence>
<dbReference type="InterPro" id="IPR001611">
    <property type="entry name" value="Leu-rich_rpt"/>
</dbReference>
<keyword evidence="3" id="KW-0677">Repeat</keyword>
<dbReference type="PROSITE" id="PS51450">
    <property type="entry name" value="LRR"/>
    <property type="match status" value="1"/>
</dbReference>
<reference evidence="6" key="1">
    <citation type="submission" date="2021-11" db="EMBL/GenBank/DDBJ databases">
        <authorList>
            <person name="Schell T."/>
        </authorList>
    </citation>
    <scope>NUCLEOTIDE SEQUENCE</scope>
    <source>
        <strain evidence="6">M5</strain>
    </source>
</reference>
<dbReference type="GO" id="GO:0008061">
    <property type="term" value="F:chitin binding"/>
    <property type="evidence" value="ECO:0007669"/>
    <property type="project" value="InterPro"/>
</dbReference>
<dbReference type="PROSITE" id="PS50940">
    <property type="entry name" value="CHIT_BIND_II"/>
    <property type="match status" value="1"/>
</dbReference>
<feature type="signal peptide" evidence="4">
    <location>
        <begin position="1"/>
        <end position="23"/>
    </location>
</feature>
<dbReference type="GO" id="GO:0005576">
    <property type="term" value="C:extracellular region"/>
    <property type="evidence" value="ECO:0007669"/>
    <property type="project" value="InterPro"/>
</dbReference>
<dbReference type="GO" id="GO:0016020">
    <property type="term" value="C:membrane"/>
    <property type="evidence" value="ECO:0007669"/>
    <property type="project" value="TreeGrafter"/>
</dbReference>
<evidence type="ECO:0000259" key="5">
    <source>
        <dbReference type="PROSITE" id="PS50940"/>
    </source>
</evidence>
<dbReference type="Gene3D" id="2.170.140.10">
    <property type="entry name" value="Chitin binding domain"/>
    <property type="match status" value="1"/>
</dbReference>
<comment type="caution">
    <text evidence="6">The sequence shown here is derived from an EMBL/GenBank/DDBJ whole genome shotgun (WGS) entry which is preliminary data.</text>
</comment>
<sequence>MHLKSLPLVIASLMLMATKSVMSIQNEERADCVEDYTPCTCDSTAAGRNVVCDQVSIQQIKSLFSRIPTTDLASFKLTTSKSEDRGIPGDFLGETRVNSILINCSTTSYELTIDDNAFTASENATKSVMISGCYFVQQRNFTFLSSFNEMTSLNIFNSRNFTSFEGLPSQPNLYYISIVNCRGFDSFVNQGSVALTGLRILYLYDNDLNDHSTANILSSLAAASIESLEELRLYNNKLSKVPTLISSFSKLNQLMMENNNIDLITTRSLAFYNDVSYLHLGNNAIQSIEPSAFGAHKFGTVYLHQNKLTRFESYVFQVMLEGMAQSGYGSVSLYENPIECDCHLAWLVYHKRELLPIVDGGQCSNSTMFTDLDADAFVDCPIFTCPPNIDGNFPNPLSCSSFYDCSNGNSSVVECPGGLVFNPAYQLCDWPYNVPTCNA</sequence>
<keyword evidence="7" id="KW-1185">Reference proteome</keyword>
<dbReference type="InterPro" id="IPR002557">
    <property type="entry name" value="Chitin-bd_dom"/>
</dbReference>
<dbReference type="SUPFAM" id="SSF52058">
    <property type="entry name" value="L domain-like"/>
    <property type="match status" value="1"/>
</dbReference>
<dbReference type="OrthoDB" id="6020543at2759"/>
<feature type="domain" description="Chitin-binding type-2" evidence="5">
    <location>
        <begin position="382"/>
        <end position="439"/>
    </location>
</feature>
<dbReference type="Gene3D" id="3.80.10.10">
    <property type="entry name" value="Ribonuclease Inhibitor"/>
    <property type="match status" value="2"/>
</dbReference>
<evidence type="ECO:0000256" key="3">
    <source>
        <dbReference type="ARBA" id="ARBA00022737"/>
    </source>
</evidence>
<proteinExistence type="predicted"/>
<dbReference type="SUPFAM" id="SSF57625">
    <property type="entry name" value="Invertebrate chitin-binding proteins"/>
    <property type="match status" value="1"/>
</dbReference>
<evidence type="ECO:0000256" key="4">
    <source>
        <dbReference type="SAM" id="SignalP"/>
    </source>
</evidence>